<dbReference type="STRING" id="7398.A0A1A9ZIK8"/>
<reference evidence="6" key="2">
    <citation type="submission" date="2020-05" db="UniProtKB">
        <authorList>
            <consortium name="EnsemblMetazoa"/>
        </authorList>
    </citation>
    <scope>IDENTIFICATION</scope>
    <source>
        <strain evidence="6">IAEA</strain>
    </source>
</reference>
<dbReference type="GO" id="GO:0002039">
    <property type="term" value="F:p53 binding"/>
    <property type="evidence" value="ECO:0007669"/>
    <property type="project" value="TreeGrafter"/>
</dbReference>
<evidence type="ECO:0000313" key="7">
    <source>
        <dbReference type="Proteomes" id="UP000092445"/>
    </source>
</evidence>
<sequence>MLKAPPPYPLLHECDLCTLQKVQMIDVYMNEVLRVGVAQICQNIGYDSTKTVALEVLQDILDRFLKALTRDLRQRVEHYNRTEANLNDVALTLSNCDINLDELTEYVINVDPIAFAFEVPKFPRHKASATTEYFKETNRHNRNERMNG</sequence>
<evidence type="ECO:0000313" key="6">
    <source>
        <dbReference type="EnsemblMetazoa" id="GPAI015739-PA"/>
    </source>
</evidence>
<dbReference type="SUPFAM" id="SSF47113">
    <property type="entry name" value="Histone-fold"/>
    <property type="match status" value="1"/>
</dbReference>
<evidence type="ECO:0000259" key="5">
    <source>
        <dbReference type="SMART" id="SM00576"/>
    </source>
</evidence>
<dbReference type="EnsemblMetazoa" id="GPAI015739-RA">
    <property type="protein sequence ID" value="GPAI015739-PA"/>
    <property type="gene ID" value="GPAI015739"/>
</dbReference>
<evidence type="ECO:0000256" key="1">
    <source>
        <dbReference type="ARBA" id="ARBA00004123"/>
    </source>
</evidence>
<protein>
    <recommendedName>
        <fullName evidence="5">Bromodomain associated domain-containing protein</fullName>
    </recommendedName>
</protein>
<evidence type="ECO:0000256" key="2">
    <source>
        <dbReference type="ARBA" id="ARBA00023015"/>
    </source>
</evidence>
<organism evidence="6 7">
    <name type="scientific">Glossina pallidipes</name>
    <name type="common">Tsetse fly</name>
    <dbReference type="NCBI Taxonomy" id="7398"/>
    <lineage>
        <taxon>Eukaryota</taxon>
        <taxon>Metazoa</taxon>
        <taxon>Ecdysozoa</taxon>
        <taxon>Arthropoda</taxon>
        <taxon>Hexapoda</taxon>
        <taxon>Insecta</taxon>
        <taxon>Pterygota</taxon>
        <taxon>Neoptera</taxon>
        <taxon>Endopterygota</taxon>
        <taxon>Diptera</taxon>
        <taxon>Brachycera</taxon>
        <taxon>Muscomorpha</taxon>
        <taxon>Hippoboscoidea</taxon>
        <taxon>Glossinidae</taxon>
        <taxon>Glossina</taxon>
    </lineage>
</organism>
<keyword evidence="3" id="KW-0804">Transcription</keyword>
<reference evidence="7" key="1">
    <citation type="submission" date="2014-03" db="EMBL/GenBank/DDBJ databases">
        <authorList>
            <person name="Aksoy S."/>
            <person name="Warren W."/>
            <person name="Wilson R.K."/>
        </authorList>
    </citation>
    <scope>NUCLEOTIDE SEQUENCE [LARGE SCALE GENOMIC DNA]</scope>
    <source>
        <strain evidence="7">IAEA</strain>
    </source>
</reference>
<dbReference type="PANTHER" id="PTHR46452">
    <property type="entry name" value="TRANSCRIPTION INITIATION FACTOR TFIID SUBUNIT 3"/>
    <property type="match status" value="1"/>
</dbReference>
<dbReference type="GO" id="GO:0045944">
    <property type="term" value="P:positive regulation of transcription by RNA polymerase II"/>
    <property type="evidence" value="ECO:0007669"/>
    <property type="project" value="TreeGrafter"/>
</dbReference>
<dbReference type="Gene3D" id="1.10.20.10">
    <property type="entry name" value="Histone, subunit A"/>
    <property type="match status" value="1"/>
</dbReference>
<proteinExistence type="predicted"/>
<dbReference type="AlphaFoldDB" id="A0A1A9ZIK8"/>
<dbReference type="VEuPathDB" id="VectorBase:GPAI015739"/>
<accession>A0A1A9ZIK8</accession>
<keyword evidence="7" id="KW-1185">Reference proteome</keyword>
<dbReference type="SMART" id="SM00576">
    <property type="entry name" value="BTP"/>
    <property type="match status" value="1"/>
</dbReference>
<dbReference type="GO" id="GO:0046982">
    <property type="term" value="F:protein heterodimerization activity"/>
    <property type="evidence" value="ECO:0007669"/>
    <property type="project" value="InterPro"/>
</dbReference>
<dbReference type="PANTHER" id="PTHR46452:SF1">
    <property type="entry name" value="TRANSCRIPTION INITIATION FACTOR TFIID SUBUNIT 3"/>
    <property type="match status" value="1"/>
</dbReference>
<dbReference type="InterPro" id="IPR006565">
    <property type="entry name" value="BTP"/>
</dbReference>
<dbReference type="GO" id="GO:0005669">
    <property type="term" value="C:transcription factor TFIID complex"/>
    <property type="evidence" value="ECO:0007669"/>
    <property type="project" value="TreeGrafter"/>
</dbReference>
<evidence type="ECO:0000256" key="4">
    <source>
        <dbReference type="ARBA" id="ARBA00023242"/>
    </source>
</evidence>
<comment type="subcellular location">
    <subcellularLocation>
        <location evidence="1">Nucleus</location>
    </subcellularLocation>
</comment>
<feature type="domain" description="Bromodomain associated" evidence="5">
    <location>
        <begin position="26"/>
        <end position="102"/>
    </location>
</feature>
<keyword evidence="4" id="KW-0539">Nucleus</keyword>
<dbReference type="InterPro" id="IPR009072">
    <property type="entry name" value="Histone-fold"/>
</dbReference>
<dbReference type="Proteomes" id="UP000092445">
    <property type="component" value="Unassembled WGS sequence"/>
</dbReference>
<dbReference type="Pfam" id="PF07524">
    <property type="entry name" value="Bromo_TP"/>
    <property type="match status" value="1"/>
</dbReference>
<keyword evidence="2" id="KW-0805">Transcription regulation</keyword>
<name>A0A1A9ZIK8_GLOPL</name>
<evidence type="ECO:0000256" key="3">
    <source>
        <dbReference type="ARBA" id="ARBA00023163"/>
    </source>
</evidence>